<accession>B6XET8</accession>
<reference evidence="2 3" key="1">
    <citation type="submission" date="2008-10" db="EMBL/GenBank/DDBJ databases">
        <title>Draft genome sequence of Providencia alcalifaciens (DSM 30120).</title>
        <authorList>
            <person name="Sudarsanam P."/>
            <person name="Ley R."/>
            <person name="Guruge J."/>
            <person name="Turnbaugh P.J."/>
            <person name="Mahowald M."/>
            <person name="Liep D."/>
            <person name="Gordon J."/>
        </authorList>
    </citation>
    <scope>NUCLEOTIDE SEQUENCE [LARGE SCALE GENOMIC DNA]</scope>
    <source>
        <strain evidence="2 3">DSM 30120</strain>
    </source>
</reference>
<reference evidence="2 3" key="2">
    <citation type="submission" date="2008-10" db="EMBL/GenBank/DDBJ databases">
        <authorList>
            <person name="Fulton L."/>
            <person name="Clifton S."/>
            <person name="Fulton B."/>
            <person name="Xu J."/>
            <person name="Minx P."/>
            <person name="Pepin K.H."/>
            <person name="Johnson M."/>
            <person name="Bhonagiri V."/>
            <person name="Nash W.E."/>
            <person name="Mardis E.R."/>
            <person name="Wilson R.K."/>
        </authorList>
    </citation>
    <scope>NUCLEOTIDE SEQUENCE [LARGE SCALE GENOMIC DNA]</scope>
    <source>
        <strain evidence="2 3">DSM 30120</strain>
    </source>
</reference>
<dbReference type="Proteomes" id="UP000003729">
    <property type="component" value="Unassembled WGS sequence"/>
</dbReference>
<keyword evidence="1" id="KW-0472">Membrane</keyword>
<evidence type="ECO:0000313" key="3">
    <source>
        <dbReference type="Proteomes" id="UP000003729"/>
    </source>
</evidence>
<dbReference type="Pfam" id="PF16931">
    <property type="entry name" value="Phage_holin_8"/>
    <property type="match status" value="1"/>
</dbReference>
<proteinExistence type="predicted"/>
<evidence type="ECO:0000313" key="2">
    <source>
        <dbReference type="EMBL" id="EEB46026.1"/>
    </source>
</evidence>
<sequence>MVLLMHENTTAVTGLSLASFVSYFSGLPPEVVMGAILGAIYFTTAATEFPLAIRSIFAMLSFAAGLLLFSPFATIFVSMTGLIGVKPDAYNVDSLDAMGAFVASLLSVKLSIKLYKKADIPKGGNSHDIR</sequence>
<dbReference type="InterPro" id="IPR032637">
    <property type="entry name" value="Phage_holin-like"/>
</dbReference>
<organism evidence="2 3">
    <name type="scientific">Providencia alcalifaciens DSM 30120</name>
    <dbReference type="NCBI Taxonomy" id="520999"/>
    <lineage>
        <taxon>Bacteria</taxon>
        <taxon>Pseudomonadati</taxon>
        <taxon>Pseudomonadota</taxon>
        <taxon>Gammaproteobacteria</taxon>
        <taxon>Enterobacterales</taxon>
        <taxon>Morganellaceae</taxon>
        <taxon>Providencia</taxon>
    </lineage>
</organism>
<keyword evidence="1" id="KW-0812">Transmembrane</keyword>
<dbReference type="eggNOG" id="ENOG5031J3W">
    <property type="taxonomic scope" value="Bacteria"/>
</dbReference>
<feature type="transmembrane region" description="Helical" evidence="1">
    <location>
        <begin position="20"/>
        <end position="44"/>
    </location>
</feature>
<name>B6XET8_9GAMM</name>
<feature type="transmembrane region" description="Helical" evidence="1">
    <location>
        <begin position="56"/>
        <end position="77"/>
    </location>
</feature>
<protein>
    <recommendedName>
        <fullName evidence="4">Phage holin</fullName>
    </recommendedName>
</protein>
<evidence type="ECO:0000256" key="1">
    <source>
        <dbReference type="SAM" id="Phobius"/>
    </source>
</evidence>
<dbReference type="EMBL" id="ABXW01000046">
    <property type="protein sequence ID" value="EEB46026.1"/>
    <property type="molecule type" value="Genomic_DNA"/>
</dbReference>
<feature type="transmembrane region" description="Helical" evidence="1">
    <location>
        <begin position="97"/>
        <end position="115"/>
    </location>
</feature>
<evidence type="ECO:0008006" key="4">
    <source>
        <dbReference type="Google" id="ProtNLM"/>
    </source>
</evidence>
<gene>
    <name evidence="2" type="ORF">PROVALCAL_01869</name>
</gene>
<comment type="caution">
    <text evidence="2">The sequence shown here is derived from an EMBL/GenBank/DDBJ whole genome shotgun (WGS) entry which is preliminary data.</text>
</comment>
<dbReference type="AlphaFoldDB" id="B6XET8"/>
<keyword evidence="1" id="KW-1133">Transmembrane helix</keyword>